<dbReference type="GO" id="GO:0003755">
    <property type="term" value="F:peptidyl-prolyl cis-trans isomerase activity"/>
    <property type="evidence" value="ECO:0007669"/>
    <property type="project" value="UniProtKB-UniRule"/>
</dbReference>
<organism evidence="8 9">
    <name type="scientific">Fluviicola chungangensis</name>
    <dbReference type="NCBI Taxonomy" id="2597671"/>
    <lineage>
        <taxon>Bacteria</taxon>
        <taxon>Pseudomonadati</taxon>
        <taxon>Bacteroidota</taxon>
        <taxon>Flavobacteriia</taxon>
        <taxon>Flavobacteriales</taxon>
        <taxon>Crocinitomicaceae</taxon>
        <taxon>Fluviicola</taxon>
    </lineage>
</organism>
<comment type="similarity">
    <text evidence="2 6">Belongs to the FKBP-type PPIase family.</text>
</comment>
<dbReference type="PROSITE" id="PS50059">
    <property type="entry name" value="FKBP_PPIASE"/>
    <property type="match status" value="1"/>
</dbReference>
<dbReference type="EMBL" id="VLPL01000001">
    <property type="protein sequence ID" value="TSJ48229.1"/>
    <property type="molecule type" value="Genomic_DNA"/>
</dbReference>
<keyword evidence="4 5" id="KW-0413">Isomerase</keyword>
<keyword evidence="3 5" id="KW-0697">Rotamase</keyword>
<proteinExistence type="inferred from homology"/>
<evidence type="ECO:0000256" key="5">
    <source>
        <dbReference type="PROSITE-ProRule" id="PRU00277"/>
    </source>
</evidence>
<dbReference type="Pfam" id="PF00254">
    <property type="entry name" value="FKBP_C"/>
    <property type="match status" value="1"/>
</dbReference>
<dbReference type="Proteomes" id="UP000316008">
    <property type="component" value="Unassembled WGS sequence"/>
</dbReference>
<accession>A0A556N889</accession>
<comment type="caution">
    <text evidence="8">The sequence shown here is derived from an EMBL/GenBank/DDBJ whole genome shotgun (WGS) entry which is preliminary data.</text>
</comment>
<evidence type="ECO:0000256" key="4">
    <source>
        <dbReference type="ARBA" id="ARBA00023235"/>
    </source>
</evidence>
<dbReference type="OrthoDB" id="1093155at2"/>
<evidence type="ECO:0000313" key="9">
    <source>
        <dbReference type="Proteomes" id="UP000316008"/>
    </source>
</evidence>
<feature type="domain" description="PPIase FKBP-type" evidence="7">
    <location>
        <begin position="83"/>
        <end position="170"/>
    </location>
</feature>
<evidence type="ECO:0000259" key="7">
    <source>
        <dbReference type="PROSITE" id="PS50059"/>
    </source>
</evidence>
<name>A0A556N889_9FLAO</name>
<sequence>MMKKEVLFCLLICCSCTEEQEQPKPVQWNMEKSTKMNKELAIEESINIDLYFAQHENWEVKQTGTGLRYVILKKTDGAIPKPGMDAKTQYKISLLDGTEVYKTADDEVDIFRIDKSEMESGIHEGIKLMRVGEKAKLVFPSHLAHGLVGDLQKIPPLSPLVVDIELIGIE</sequence>
<dbReference type="RefSeq" id="WP_144331764.1">
    <property type="nucleotide sequence ID" value="NZ_VLPL01000001.1"/>
</dbReference>
<dbReference type="InterPro" id="IPR001179">
    <property type="entry name" value="PPIase_FKBP_dom"/>
</dbReference>
<dbReference type="EC" id="5.2.1.8" evidence="6"/>
<evidence type="ECO:0000256" key="6">
    <source>
        <dbReference type="RuleBase" id="RU003915"/>
    </source>
</evidence>
<reference evidence="8 9" key="1">
    <citation type="submission" date="2019-07" db="EMBL/GenBank/DDBJ databases">
        <authorList>
            <person name="Huq M.A."/>
        </authorList>
    </citation>
    <scope>NUCLEOTIDE SEQUENCE [LARGE SCALE GENOMIC DNA]</scope>
    <source>
        <strain evidence="8 9">MAH-3</strain>
    </source>
</reference>
<dbReference type="PANTHER" id="PTHR43811">
    <property type="entry name" value="FKBP-TYPE PEPTIDYL-PROLYL CIS-TRANS ISOMERASE FKPA"/>
    <property type="match status" value="1"/>
</dbReference>
<dbReference type="InterPro" id="IPR046357">
    <property type="entry name" value="PPIase_dom_sf"/>
</dbReference>
<comment type="catalytic activity">
    <reaction evidence="1 5 6">
        <text>[protein]-peptidylproline (omega=180) = [protein]-peptidylproline (omega=0)</text>
        <dbReference type="Rhea" id="RHEA:16237"/>
        <dbReference type="Rhea" id="RHEA-COMP:10747"/>
        <dbReference type="Rhea" id="RHEA-COMP:10748"/>
        <dbReference type="ChEBI" id="CHEBI:83833"/>
        <dbReference type="ChEBI" id="CHEBI:83834"/>
        <dbReference type="EC" id="5.2.1.8"/>
    </reaction>
</comment>
<protein>
    <recommendedName>
        <fullName evidence="6">Peptidyl-prolyl cis-trans isomerase</fullName>
        <ecNumber evidence="6">5.2.1.8</ecNumber>
    </recommendedName>
</protein>
<keyword evidence="9" id="KW-1185">Reference proteome</keyword>
<dbReference type="AlphaFoldDB" id="A0A556N889"/>
<gene>
    <name evidence="8" type="ORF">FO442_03560</name>
</gene>
<evidence type="ECO:0000256" key="2">
    <source>
        <dbReference type="ARBA" id="ARBA00006577"/>
    </source>
</evidence>
<evidence type="ECO:0000313" key="8">
    <source>
        <dbReference type="EMBL" id="TSJ48229.1"/>
    </source>
</evidence>
<evidence type="ECO:0000256" key="3">
    <source>
        <dbReference type="ARBA" id="ARBA00023110"/>
    </source>
</evidence>
<dbReference type="Gene3D" id="3.10.50.40">
    <property type="match status" value="1"/>
</dbReference>
<dbReference type="SUPFAM" id="SSF54534">
    <property type="entry name" value="FKBP-like"/>
    <property type="match status" value="1"/>
</dbReference>
<evidence type="ECO:0000256" key="1">
    <source>
        <dbReference type="ARBA" id="ARBA00000971"/>
    </source>
</evidence>
<dbReference type="PANTHER" id="PTHR43811:SF19">
    <property type="entry name" value="39 KDA FK506-BINDING NUCLEAR PROTEIN"/>
    <property type="match status" value="1"/>
</dbReference>